<sequence>MQSVLAKSAPIHQDLQSKHPIHESCAAVNLETLEAILAFYPQHANVLKRGDWTPLMTLAASKQVSIDNSRAIKCMELLVTFNADLPLVNKDGWNCLQIAIKHNNIEMASWLLKQDSTLAENITKNGRTALHILCLDAKNENECLVLQKKLIIAYPEAVKRRDACGCVPFFEALKGGNVLLARELLPSHADVWELTDSCGKNALHICAETGQIDSLRMFPLIDLKLWKRKTHLGQTPLHLACKEGNDEIVEFILQNAEEDVVLEKDNKGRNALYYAAIGTAAQCEVARTERCHCLESIARFICSKNLIPIEELKEELRNLEATTESKYISQYLKLSPGCLLNV</sequence>
<proteinExistence type="predicted"/>
<dbReference type="InterPro" id="IPR002110">
    <property type="entry name" value="Ankyrin_rpt"/>
</dbReference>
<dbReference type="EMBL" id="JBJKFK010000473">
    <property type="protein sequence ID" value="KAL3316851.1"/>
    <property type="molecule type" value="Genomic_DNA"/>
</dbReference>
<dbReference type="PANTHER" id="PTHR24173:SF74">
    <property type="entry name" value="ANKYRIN REPEAT DOMAIN-CONTAINING PROTEIN 16"/>
    <property type="match status" value="1"/>
</dbReference>
<evidence type="ECO:0000313" key="4">
    <source>
        <dbReference type="EMBL" id="KAL3316851.1"/>
    </source>
</evidence>
<gene>
    <name evidence="4" type="ORF">Ciccas_004496</name>
</gene>
<dbReference type="SUPFAM" id="SSF48403">
    <property type="entry name" value="Ankyrin repeat"/>
    <property type="match status" value="1"/>
</dbReference>
<dbReference type="SMART" id="SM00248">
    <property type="entry name" value="ANK"/>
    <property type="match status" value="7"/>
</dbReference>
<comment type="caution">
    <text evidence="4">The sequence shown here is derived from an EMBL/GenBank/DDBJ whole genome shotgun (WGS) entry which is preliminary data.</text>
</comment>
<protein>
    <submittedName>
        <fullName evidence="4">Uncharacterized protein</fullName>
    </submittedName>
</protein>
<dbReference type="PANTHER" id="PTHR24173">
    <property type="entry name" value="ANKYRIN REPEAT CONTAINING"/>
    <property type="match status" value="1"/>
</dbReference>
<dbReference type="PROSITE" id="PS50297">
    <property type="entry name" value="ANK_REP_REGION"/>
    <property type="match status" value="1"/>
</dbReference>
<dbReference type="Proteomes" id="UP001626550">
    <property type="component" value="Unassembled WGS sequence"/>
</dbReference>
<dbReference type="Gene3D" id="1.25.40.20">
    <property type="entry name" value="Ankyrin repeat-containing domain"/>
    <property type="match status" value="3"/>
</dbReference>
<accession>A0ABD2QEU9</accession>
<evidence type="ECO:0000313" key="5">
    <source>
        <dbReference type="Proteomes" id="UP001626550"/>
    </source>
</evidence>
<dbReference type="Pfam" id="PF13637">
    <property type="entry name" value="Ank_4"/>
    <property type="match status" value="1"/>
</dbReference>
<keyword evidence="2 3" id="KW-0040">ANK repeat</keyword>
<dbReference type="InterPro" id="IPR036770">
    <property type="entry name" value="Ankyrin_rpt-contain_sf"/>
</dbReference>
<evidence type="ECO:0000256" key="2">
    <source>
        <dbReference type="ARBA" id="ARBA00023043"/>
    </source>
</evidence>
<organism evidence="4 5">
    <name type="scientific">Cichlidogyrus casuarinus</name>
    <dbReference type="NCBI Taxonomy" id="1844966"/>
    <lineage>
        <taxon>Eukaryota</taxon>
        <taxon>Metazoa</taxon>
        <taxon>Spiralia</taxon>
        <taxon>Lophotrochozoa</taxon>
        <taxon>Platyhelminthes</taxon>
        <taxon>Monogenea</taxon>
        <taxon>Monopisthocotylea</taxon>
        <taxon>Dactylogyridea</taxon>
        <taxon>Ancyrocephalidae</taxon>
        <taxon>Cichlidogyrus</taxon>
    </lineage>
</organism>
<dbReference type="AlphaFoldDB" id="A0ABD2QEU9"/>
<keyword evidence="5" id="KW-1185">Reference proteome</keyword>
<name>A0ABD2QEU9_9PLAT</name>
<keyword evidence="1" id="KW-0677">Repeat</keyword>
<evidence type="ECO:0000256" key="1">
    <source>
        <dbReference type="ARBA" id="ARBA00022737"/>
    </source>
</evidence>
<reference evidence="4 5" key="1">
    <citation type="submission" date="2024-11" db="EMBL/GenBank/DDBJ databases">
        <title>Adaptive evolution of stress response genes in parasites aligns with host niche diversity.</title>
        <authorList>
            <person name="Hahn C."/>
            <person name="Resl P."/>
        </authorList>
    </citation>
    <scope>NUCLEOTIDE SEQUENCE [LARGE SCALE GENOMIC DNA]</scope>
    <source>
        <strain evidence="4">EGGRZ-B1_66</strain>
        <tissue evidence="4">Body</tissue>
    </source>
</reference>
<dbReference type="PROSITE" id="PS50088">
    <property type="entry name" value="ANK_REPEAT"/>
    <property type="match status" value="1"/>
</dbReference>
<dbReference type="Pfam" id="PF12796">
    <property type="entry name" value="Ank_2"/>
    <property type="match status" value="2"/>
</dbReference>
<feature type="repeat" description="ANK" evidence="3">
    <location>
        <begin position="232"/>
        <end position="264"/>
    </location>
</feature>
<evidence type="ECO:0000256" key="3">
    <source>
        <dbReference type="PROSITE-ProRule" id="PRU00023"/>
    </source>
</evidence>